<dbReference type="Pfam" id="PF10947">
    <property type="entry name" value="DUF2628"/>
    <property type="match status" value="1"/>
</dbReference>
<keyword evidence="1" id="KW-1133">Transmembrane helix</keyword>
<dbReference type="OrthoDB" id="6945649at2"/>
<dbReference type="InterPro" id="IPR024399">
    <property type="entry name" value="DUF2628"/>
</dbReference>
<evidence type="ECO:0000313" key="3">
    <source>
        <dbReference type="Proteomes" id="UP000438476"/>
    </source>
</evidence>
<dbReference type="RefSeq" id="WP_160737165.1">
    <property type="nucleotide sequence ID" value="NZ_WTYT01000006.1"/>
</dbReference>
<name>A0A6I4T882_9SPHN</name>
<reference evidence="2 3" key="1">
    <citation type="submission" date="2019-12" db="EMBL/GenBank/DDBJ databases">
        <title>Genomic-based taxomic classification of the family Erythrobacteraceae.</title>
        <authorList>
            <person name="Xu L."/>
        </authorList>
    </citation>
    <scope>NUCLEOTIDE SEQUENCE [LARGE SCALE GENOMIC DNA]</scope>
    <source>
        <strain evidence="2 3">LMG 29518</strain>
    </source>
</reference>
<protein>
    <submittedName>
        <fullName evidence="2">DUF2628 domain-containing protein</fullName>
    </submittedName>
</protein>
<sequence length="173" mass="19412">MSIDQLERLAKLHQSGALAGEEFQAEKAKLLAGKSAGGEAGAAPTRTVALDPKWEKRFAFFDANGSPFSKEATAASRELGFGERAGIFFNIWALALGIIYFIYLGIPRRGLGLLLPAIAIAMVLWGFDTFLYFAPNWYWMVLWVIYGVTANYYYYIKIRHGRDEWNPAKDLFS</sequence>
<keyword evidence="3" id="KW-1185">Reference proteome</keyword>
<evidence type="ECO:0000313" key="2">
    <source>
        <dbReference type="EMBL" id="MXO66709.1"/>
    </source>
</evidence>
<dbReference type="EMBL" id="WTYT01000006">
    <property type="protein sequence ID" value="MXO66709.1"/>
    <property type="molecule type" value="Genomic_DNA"/>
</dbReference>
<dbReference type="Proteomes" id="UP000438476">
    <property type="component" value="Unassembled WGS sequence"/>
</dbReference>
<organism evidence="2 3">
    <name type="scientific">Altericroceibacterium endophyticum</name>
    <dbReference type="NCBI Taxonomy" id="1808508"/>
    <lineage>
        <taxon>Bacteria</taxon>
        <taxon>Pseudomonadati</taxon>
        <taxon>Pseudomonadota</taxon>
        <taxon>Alphaproteobacteria</taxon>
        <taxon>Sphingomonadales</taxon>
        <taxon>Erythrobacteraceae</taxon>
        <taxon>Altericroceibacterium</taxon>
    </lineage>
</organism>
<keyword evidence="1" id="KW-0812">Transmembrane</keyword>
<feature type="transmembrane region" description="Helical" evidence="1">
    <location>
        <begin position="137"/>
        <end position="156"/>
    </location>
</feature>
<dbReference type="AlphaFoldDB" id="A0A6I4T882"/>
<evidence type="ECO:0000256" key="1">
    <source>
        <dbReference type="SAM" id="Phobius"/>
    </source>
</evidence>
<keyword evidence="1" id="KW-0472">Membrane</keyword>
<feature type="transmembrane region" description="Helical" evidence="1">
    <location>
        <begin position="87"/>
        <end position="106"/>
    </location>
</feature>
<gene>
    <name evidence="2" type="ORF">GRI91_13160</name>
</gene>
<accession>A0A6I4T882</accession>
<comment type="caution">
    <text evidence="2">The sequence shown here is derived from an EMBL/GenBank/DDBJ whole genome shotgun (WGS) entry which is preliminary data.</text>
</comment>
<feature type="transmembrane region" description="Helical" evidence="1">
    <location>
        <begin position="113"/>
        <end position="131"/>
    </location>
</feature>
<proteinExistence type="predicted"/>